<gene>
    <name evidence="2" type="ORF">OH818_23635</name>
</gene>
<keyword evidence="3" id="KW-1185">Reference proteome</keyword>
<evidence type="ECO:0000313" key="3">
    <source>
        <dbReference type="Proteomes" id="UP001164020"/>
    </source>
</evidence>
<organism evidence="2 3">
    <name type="scientific">Jiella pelagia</name>
    <dbReference type="NCBI Taxonomy" id="2986949"/>
    <lineage>
        <taxon>Bacteria</taxon>
        <taxon>Pseudomonadati</taxon>
        <taxon>Pseudomonadota</taxon>
        <taxon>Alphaproteobacteria</taxon>
        <taxon>Hyphomicrobiales</taxon>
        <taxon>Aurantimonadaceae</taxon>
        <taxon>Jiella</taxon>
    </lineage>
</organism>
<dbReference type="RefSeq" id="WP_268880781.1">
    <property type="nucleotide sequence ID" value="NZ_CP114029.1"/>
</dbReference>
<feature type="compositionally biased region" description="Basic residues" evidence="1">
    <location>
        <begin position="1"/>
        <end position="10"/>
    </location>
</feature>
<dbReference type="Proteomes" id="UP001164020">
    <property type="component" value="Chromosome"/>
</dbReference>
<proteinExistence type="predicted"/>
<feature type="region of interest" description="Disordered" evidence="1">
    <location>
        <begin position="1"/>
        <end position="22"/>
    </location>
</feature>
<accession>A0ABY7BXP8</accession>
<protein>
    <submittedName>
        <fullName evidence="2">Uncharacterized protein</fullName>
    </submittedName>
</protein>
<sequence length="45" mass="4806">MSGVKRRIGHSRMQASRSSGAHWASITRPLEVFSAGTLRPGIIAA</sequence>
<evidence type="ECO:0000313" key="2">
    <source>
        <dbReference type="EMBL" id="WAP68304.1"/>
    </source>
</evidence>
<name>A0ABY7BXP8_9HYPH</name>
<reference evidence="2" key="1">
    <citation type="submission" date="2022-12" db="EMBL/GenBank/DDBJ databases">
        <title>Jiella pelagia sp. nov., isolated from phosphonate enriched culture of Northwest Pacific surface seawater.</title>
        <authorList>
            <person name="Shin D.Y."/>
            <person name="Hwang C.Y."/>
        </authorList>
    </citation>
    <scope>NUCLEOTIDE SEQUENCE</scope>
    <source>
        <strain evidence="2">HL-NP1</strain>
    </source>
</reference>
<dbReference type="EMBL" id="CP114029">
    <property type="protein sequence ID" value="WAP68304.1"/>
    <property type="molecule type" value="Genomic_DNA"/>
</dbReference>
<evidence type="ECO:0000256" key="1">
    <source>
        <dbReference type="SAM" id="MobiDB-lite"/>
    </source>
</evidence>